<comment type="caution">
    <text evidence="2">The sequence shown here is derived from an EMBL/GenBank/DDBJ whole genome shotgun (WGS) entry which is preliminary data.</text>
</comment>
<dbReference type="Proteomes" id="UP000240418">
    <property type="component" value="Unassembled WGS sequence"/>
</dbReference>
<proteinExistence type="predicted"/>
<evidence type="ECO:0000313" key="2">
    <source>
        <dbReference type="EMBL" id="PSL22338.1"/>
    </source>
</evidence>
<name>A0A2P8FKU9_9RHOB</name>
<evidence type="ECO:0000313" key="3">
    <source>
        <dbReference type="Proteomes" id="UP000240418"/>
    </source>
</evidence>
<dbReference type="InterPro" id="IPR009506">
    <property type="entry name" value="YjiS-like"/>
</dbReference>
<keyword evidence="3" id="KW-1185">Reference proteome</keyword>
<sequence length="71" mass="8008">MAYTAHHGAVAPTSANRLSTLLNEFSARLQRYRKFRQTLGELNALNDAALTDLGLNRSMIRRVAYEAAYEH</sequence>
<dbReference type="EMBL" id="PYGJ01000001">
    <property type="protein sequence ID" value="PSL22338.1"/>
    <property type="molecule type" value="Genomic_DNA"/>
</dbReference>
<dbReference type="RefSeq" id="WP_106606996.1">
    <property type="nucleotide sequence ID" value="NZ_PYGJ01000001.1"/>
</dbReference>
<protein>
    <submittedName>
        <fullName evidence="2">Uncharacterized protein YjiS (DUF1127 family)</fullName>
    </submittedName>
</protein>
<evidence type="ECO:0000259" key="1">
    <source>
        <dbReference type="Pfam" id="PF06568"/>
    </source>
</evidence>
<feature type="domain" description="YjiS-like" evidence="1">
    <location>
        <begin position="27"/>
        <end position="61"/>
    </location>
</feature>
<dbReference type="AlphaFoldDB" id="A0A2P8FKU9"/>
<dbReference type="OrthoDB" id="8244198at2"/>
<gene>
    <name evidence="2" type="ORF">CLV88_101765</name>
</gene>
<organism evidence="2 3">
    <name type="scientific">Shimia abyssi</name>
    <dbReference type="NCBI Taxonomy" id="1662395"/>
    <lineage>
        <taxon>Bacteria</taxon>
        <taxon>Pseudomonadati</taxon>
        <taxon>Pseudomonadota</taxon>
        <taxon>Alphaproteobacteria</taxon>
        <taxon>Rhodobacterales</taxon>
        <taxon>Roseobacteraceae</taxon>
    </lineage>
</organism>
<dbReference type="Pfam" id="PF06568">
    <property type="entry name" value="YjiS-like"/>
    <property type="match status" value="1"/>
</dbReference>
<reference evidence="2 3" key="1">
    <citation type="submission" date="2018-03" db="EMBL/GenBank/DDBJ databases">
        <title>Genomic Encyclopedia of Archaeal and Bacterial Type Strains, Phase II (KMG-II): from individual species to whole genera.</title>
        <authorList>
            <person name="Goeker M."/>
        </authorList>
    </citation>
    <scope>NUCLEOTIDE SEQUENCE [LARGE SCALE GENOMIC DNA]</scope>
    <source>
        <strain evidence="2 3">DSM 100673</strain>
    </source>
</reference>
<accession>A0A2P8FKU9</accession>